<dbReference type="Pfam" id="PF01464">
    <property type="entry name" value="SLT"/>
    <property type="match status" value="1"/>
</dbReference>
<dbReference type="InterPro" id="IPR008258">
    <property type="entry name" value="Transglycosylase_SLT_dom_1"/>
</dbReference>
<name>A0A369TQB4_9RHOB</name>
<dbReference type="Proteomes" id="UP000253977">
    <property type="component" value="Unassembled WGS sequence"/>
</dbReference>
<comment type="similarity">
    <text evidence="1">Belongs to the virb1 family.</text>
</comment>
<evidence type="ECO:0000256" key="1">
    <source>
        <dbReference type="ARBA" id="ARBA00009387"/>
    </source>
</evidence>
<evidence type="ECO:0000259" key="2">
    <source>
        <dbReference type="Pfam" id="PF01464"/>
    </source>
</evidence>
<protein>
    <submittedName>
        <fullName evidence="3">Lytic transglycosylase domain-containing protein</fullName>
    </submittedName>
</protein>
<comment type="caution">
    <text evidence="3">The sequence shown here is derived from an EMBL/GenBank/DDBJ whole genome shotgun (WGS) entry which is preliminary data.</text>
</comment>
<dbReference type="Gene3D" id="1.10.530.10">
    <property type="match status" value="1"/>
</dbReference>
<dbReference type="OrthoDB" id="5763339at2"/>
<reference evidence="3 4" key="1">
    <citation type="submission" date="2018-07" db="EMBL/GenBank/DDBJ databases">
        <title>Thalassococcus profundi sp. nov., a marine bacterium isolated from deep seawater of Okinawa Trough.</title>
        <authorList>
            <person name="Yu M."/>
        </authorList>
    </citation>
    <scope>NUCLEOTIDE SEQUENCE [LARGE SCALE GENOMIC DNA]</scope>
    <source>
        <strain evidence="3 4">WRAS1</strain>
    </source>
</reference>
<organism evidence="3 4">
    <name type="scientific">Thalassococcus profundi</name>
    <dbReference type="NCBI Taxonomy" id="2282382"/>
    <lineage>
        <taxon>Bacteria</taxon>
        <taxon>Pseudomonadati</taxon>
        <taxon>Pseudomonadota</taxon>
        <taxon>Alphaproteobacteria</taxon>
        <taxon>Rhodobacterales</taxon>
        <taxon>Roseobacteraceae</taxon>
        <taxon>Thalassococcus</taxon>
    </lineage>
</organism>
<evidence type="ECO:0000313" key="3">
    <source>
        <dbReference type="EMBL" id="RDD67471.1"/>
    </source>
</evidence>
<feature type="domain" description="Transglycosylase SLT" evidence="2">
    <location>
        <begin position="90"/>
        <end position="162"/>
    </location>
</feature>
<dbReference type="SUPFAM" id="SSF53955">
    <property type="entry name" value="Lysozyme-like"/>
    <property type="match status" value="1"/>
</dbReference>
<gene>
    <name evidence="3" type="ORF">DU478_04685</name>
</gene>
<proteinExistence type="inferred from homology"/>
<dbReference type="AlphaFoldDB" id="A0A369TQB4"/>
<sequence length="214" mass="23220">MVVETPDNAALPEAVAEAPVSAQAVGTSVRPKARSTFLPRARWSNAGRGAIWTRSAISALRSHANALPRTVPRDIDDWCPAYRTAGLREREAFWVGLISALAKHESTYRPRAVGGGGRWHGLLQILPGTARGYGCRARTGPALQNAPANLSCALRIMARTVQRDGVVSQGMRGVAADWGPFHSRSKRRDMMAWTRAQTYCKPISSVRPRARPAG</sequence>
<evidence type="ECO:0000313" key="4">
    <source>
        <dbReference type="Proteomes" id="UP000253977"/>
    </source>
</evidence>
<accession>A0A369TQB4</accession>
<keyword evidence="4" id="KW-1185">Reference proteome</keyword>
<dbReference type="EMBL" id="QPMK01000003">
    <property type="protein sequence ID" value="RDD67471.1"/>
    <property type="molecule type" value="Genomic_DNA"/>
</dbReference>
<dbReference type="InterPro" id="IPR023346">
    <property type="entry name" value="Lysozyme-like_dom_sf"/>
</dbReference>